<dbReference type="AlphaFoldDB" id="A0A379ZGW8"/>
<evidence type="ECO:0000313" key="4">
    <source>
        <dbReference type="Proteomes" id="UP000254765"/>
    </source>
</evidence>
<evidence type="ECO:0000256" key="1">
    <source>
        <dbReference type="SAM" id="Phobius"/>
    </source>
</evidence>
<organism evidence="3 4">
    <name type="scientific">Serratia marcescens</name>
    <dbReference type="NCBI Taxonomy" id="615"/>
    <lineage>
        <taxon>Bacteria</taxon>
        <taxon>Pseudomonadati</taxon>
        <taxon>Pseudomonadota</taxon>
        <taxon>Gammaproteobacteria</taxon>
        <taxon>Enterobacterales</taxon>
        <taxon>Yersiniaceae</taxon>
        <taxon>Serratia</taxon>
    </lineage>
</organism>
<protein>
    <submittedName>
        <fullName evidence="3">Probable protease sohB</fullName>
        <ecNumber evidence="3">3.4.21.-</ecNumber>
    </submittedName>
</protein>
<keyword evidence="1" id="KW-1133">Transmembrane helix</keyword>
<dbReference type="Proteomes" id="UP000254765">
    <property type="component" value="Unassembled WGS sequence"/>
</dbReference>
<dbReference type="EMBL" id="UGYK01000002">
    <property type="protein sequence ID" value="SUI61052.1"/>
    <property type="molecule type" value="Genomic_DNA"/>
</dbReference>
<dbReference type="EC" id="3.4.21.-" evidence="3"/>
<gene>
    <name evidence="3" type="primary">sohB_1</name>
    <name evidence="3" type="ORF">NCTC10211_03657</name>
</gene>
<dbReference type="Pfam" id="PF08496">
    <property type="entry name" value="Peptidase_S49_N"/>
    <property type="match status" value="1"/>
</dbReference>
<feature type="domain" description="Peptidase S49 N-terminal proteobacteria" evidence="2">
    <location>
        <begin position="2"/>
        <end position="61"/>
    </location>
</feature>
<dbReference type="GO" id="GO:0006508">
    <property type="term" value="P:proteolysis"/>
    <property type="evidence" value="ECO:0007669"/>
    <property type="project" value="UniProtKB-KW"/>
</dbReference>
<evidence type="ECO:0000313" key="3">
    <source>
        <dbReference type="EMBL" id="SUI61052.1"/>
    </source>
</evidence>
<dbReference type="InterPro" id="IPR013703">
    <property type="entry name" value="Peptidase_S49_N_proteobac"/>
</dbReference>
<keyword evidence="1" id="KW-0472">Membrane</keyword>
<name>A0A379ZGW8_SERMA</name>
<dbReference type="GO" id="GO:0005886">
    <property type="term" value="C:plasma membrane"/>
    <property type="evidence" value="ECO:0007669"/>
    <property type="project" value="InterPro"/>
</dbReference>
<sequence length="81" mass="8925">MEFISVYGLFLAKVATVVLAIAALAILAVSLGQRKSRQKGELQLTDLGEQYREMQRDMRLAANGCRRAEGLAETVQEADQI</sequence>
<accession>A0A379ZGW8</accession>
<dbReference type="GO" id="GO:0004252">
    <property type="term" value="F:serine-type endopeptidase activity"/>
    <property type="evidence" value="ECO:0007669"/>
    <property type="project" value="InterPro"/>
</dbReference>
<feature type="transmembrane region" description="Helical" evidence="1">
    <location>
        <begin position="6"/>
        <end position="29"/>
    </location>
</feature>
<keyword evidence="1" id="KW-0812">Transmembrane</keyword>
<proteinExistence type="predicted"/>
<keyword evidence="3" id="KW-0378">Hydrolase</keyword>
<evidence type="ECO:0000259" key="2">
    <source>
        <dbReference type="Pfam" id="PF08496"/>
    </source>
</evidence>
<keyword evidence="3" id="KW-0645">Protease</keyword>
<reference evidence="3 4" key="1">
    <citation type="submission" date="2018-06" db="EMBL/GenBank/DDBJ databases">
        <authorList>
            <consortium name="Pathogen Informatics"/>
            <person name="Doyle S."/>
        </authorList>
    </citation>
    <scope>NUCLEOTIDE SEQUENCE [LARGE SCALE GENOMIC DNA]</scope>
    <source>
        <strain evidence="3 4">NCTC10211</strain>
    </source>
</reference>